<proteinExistence type="predicted"/>
<accession>A0A8J3I4M3</accession>
<keyword evidence="2" id="KW-1185">Reference proteome</keyword>
<dbReference type="AlphaFoldDB" id="A0A8J3I4M3"/>
<gene>
    <name evidence="1" type="ORF">KSX_83250</name>
</gene>
<reference evidence="1" key="1">
    <citation type="submission" date="2020-10" db="EMBL/GenBank/DDBJ databases">
        <title>Taxonomic study of unclassified bacteria belonging to the class Ktedonobacteria.</title>
        <authorList>
            <person name="Yabe S."/>
            <person name="Wang C.M."/>
            <person name="Zheng Y."/>
            <person name="Sakai Y."/>
            <person name="Cavaletti L."/>
            <person name="Monciardini P."/>
            <person name="Donadio S."/>
        </authorList>
    </citation>
    <scope>NUCLEOTIDE SEQUENCE</scope>
    <source>
        <strain evidence="1">SOSP1-1</strain>
    </source>
</reference>
<dbReference type="Proteomes" id="UP000612362">
    <property type="component" value="Unassembled WGS sequence"/>
</dbReference>
<protein>
    <submittedName>
        <fullName evidence="1">Uncharacterized protein</fullName>
    </submittedName>
</protein>
<organism evidence="1 2">
    <name type="scientific">Ktedonospora formicarum</name>
    <dbReference type="NCBI Taxonomy" id="2778364"/>
    <lineage>
        <taxon>Bacteria</taxon>
        <taxon>Bacillati</taxon>
        <taxon>Chloroflexota</taxon>
        <taxon>Ktedonobacteria</taxon>
        <taxon>Ktedonobacterales</taxon>
        <taxon>Ktedonobacteraceae</taxon>
        <taxon>Ktedonospora</taxon>
    </lineage>
</organism>
<evidence type="ECO:0000313" key="2">
    <source>
        <dbReference type="Proteomes" id="UP000612362"/>
    </source>
</evidence>
<sequence length="68" mass="7507">MLCFQRIESYFVTKKAGEVRGKHLSFAWAWGIHAILSPATVGGETGFLNSLTSPAHDCKLWLAISELN</sequence>
<comment type="caution">
    <text evidence="1">The sequence shown here is derived from an EMBL/GenBank/DDBJ whole genome shotgun (WGS) entry which is preliminary data.</text>
</comment>
<dbReference type="EMBL" id="BNJF01000007">
    <property type="protein sequence ID" value="GHO50162.1"/>
    <property type="molecule type" value="Genomic_DNA"/>
</dbReference>
<evidence type="ECO:0000313" key="1">
    <source>
        <dbReference type="EMBL" id="GHO50162.1"/>
    </source>
</evidence>
<name>A0A8J3I4M3_9CHLR</name>